<evidence type="ECO:0000259" key="4">
    <source>
        <dbReference type="Pfam" id="PF12697"/>
    </source>
</evidence>
<dbReference type="InterPro" id="IPR029058">
    <property type="entry name" value="AB_hydrolase_fold"/>
</dbReference>
<evidence type="ECO:0000256" key="3">
    <source>
        <dbReference type="SAM" id="MobiDB-lite"/>
    </source>
</evidence>
<dbReference type="GO" id="GO:0052689">
    <property type="term" value="F:carboxylic ester hydrolase activity"/>
    <property type="evidence" value="ECO:0007669"/>
    <property type="project" value="UniProtKB-ARBA"/>
</dbReference>
<feature type="compositionally biased region" description="Low complexity" evidence="3">
    <location>
        <begin position="171"/>
        <end position="187"/>
    </location>
</feature>
<comment type="similarity">
    <text evidence="2">Belongs to the AB hydrolase superfamily. FUS2 hydrolase family.</text>
</comment>
<dbReference type="EMBL" id="CP024988">
    <property type="protein sequence ID" value="AWT26276.1"/>
    <property type="molecule type" value="Genomic_DNA"/>
</dbReference>
<dbReference type="AlphaFoldDB" id="A0A2Z3YP56"/>
<dbReference type="PANTHER" id="PTHR22946:SF9">
    <property type="entry name" value="POLYKETIDE TRANSFERASE AF380"/>
    <property type="match status" value="1"/>
</dbReference>
<dbReference type="STRING" id="1737425.GCA_900049755_01911"/>
<dbReference type="PANTHER" id="PTHR22946">
    <property type="entry name" value="DIENELACTONE HYDROLASE DOMAIN-CONTAINING PROTEIN-RELATED"/>
    <property type="match status" value="1"/>
</dbReference>
<feature type="region of interest" description="Disordered" evidence="3">
    <location>
        <begin position="1"/>
        <end position="27"/>
    </location>
</feature>
<accession>A0A2Z3YP56</accession>
<sequence>MDLELPGTLPRPDGSPSTLRGSLDLPSGSGELTLPELRAARVPVAVVAHCFTCSRRAPGVFRISRALARAGIACLRFDFPGLGDSVPANGGVAFEDTTFSSNVADLLSVSGWLDSHLSSPSLLVGHSLGGAAVLRAAHRIPSLKAVVTVGAPFLPGRAAASLLDAFTGEQAAPAETAGPAETADPAGRQVPLPGTGDDTLRTVHLAGRDLTFRRRFLTDLAENSVTTDVREDIAAVGRRGVPLLVMHSPTDQTVPVTDATEIFSAASWPKSLLSIPDADHLLTRRGSAQWVGETVARWAGSVGVGGHTTVGRHD</sequence>
<dbReference type="PRINTS" id="PR00111">
    <property type="entry name" value="ABHYDROLASE"/>
</dbReference>
<protein>
    <recommendedName>
        <fullName evidence="4">AB hydrolase-1 domain-containing protein</fullName>
    </recommendedName>
</protein>
<dbReference type="InterPro" id="IPR000073">
    <property type="entry name" value="AB_hydrolase_1"/>
</dbReference>
<dbReference type="KEGG" id="cpre:Csp1_14870"/>
<feature type="region of interest" description="Disordered" evidence="3">
    <location>
        <begin position="171"/>
        <end position="197"/>
    </location>
</feature>
<evidence type="ECO:0000256" key="2">
    <source>
        <dbReference type="ARBA" id="ARBA00038115"/>
    </source>
</evidence>
<evidence type="ECO:0000313" key="6">
    <source>
        <dbReference type="Proteomes" id="UP000247696"/>
    </source>
</evidence>
<dbReference type="Gene3D" id="3.40.50.1820">
    <property type="entry name" value="alpha/beta hydrolase"/>
    <property type="match status" value="1"/>
</dbReference>
<evidence type="ECO:0000256" key="1">
    <source>
        <dbReference type="ARBA" id="ARBA00022801"/>
    </source>
</evidence>
<organism evidence="5 6">
    <name type="scientific">Corynebacterium provencense</name>
    <dbReference type="NCBI Taxonomy" id="1737425"/>
    <lineage>
        <taxon>Bacteria</taxon>
        <taxon>Bacillati</taxon>
        <taxon>Actinomycetota</taxon>
        <taxon>Actinomycetes</taxon>
        <taxon>Mycobacteriales</taxon>
        <taxon>Corynebacteriaceae</taxon>
        <taxon>Corynebacterium</taxon>
    </lineage>
</organism>
<reference evidence="6" key="1">
    <citation type="submission" date="2017-11" db="EMBL/GenBank/DDBJ databases">
        <title>Otitis media/interna in a cat caused by the recently described species Corynebacterium provencense.</title>
        <authorList>
            <person name="Kittl S."/>
            <person name="Brodard I."/>
            <person name="Rychener L."/>
            <person name="Jores J."/>
            <person name="Roosje P."/>
            <person name="Gobeli Brawand S."/>
        </authorList>
    </citation>
    <scope>NUCLEOTIDE SEQUENCE [LARGE SCALE GENOMIC DNA]</scope>
    <source>
        <strain evidence="6">17KM38</strain>
    </source>
</reference>
<keyword evidence="6" id="KW-1185">Reference proteome</keyword>
<dbReference type="Pfam" id="PF12697">
    <property type="entry name" value="Abhydrolase_6"/>
    <property type="match status" value="1"/>
</dbReference>
<name>A0A2Z3YP56_9CORY</name>
<feature type="domain" description="AB hydrolase-1" evidence="4">
    <location>
        <begin position="46"/>
        <end position="284"/>
    </location>
</feature>
<gene>
    <name evidence="5" type="ORF">Csp1_14870</name>
</gene>
<dbReference type="InterPro" id="IPR050261">
    <property type="entry name" value="FrsA_esterase"/>
</dbReference>
<keyword evidence="1" id="KW-0378">Hydrolase</keyword>
<dbReference type="SUPFAM" id="SSF53474">
    <property type="entry name" value="alpha/beta-Hydrolases"/>
    <property type="match status" value="1"/>
</dbReference>
<dbReference type="Proteomes" id="UP000247696">
    <property type="component" value="Chromosome"/>
</dbReference>
<proteinExistence type="inferred from homology"/>
<evidence type="ECO:0000313" key="5">
    <source>
        <dbReference type="EMBL" id="AWT26276.1"/>
    </source>
</evidence>